<evidence type="ECO:0000313" key="4">
    <source>
        <dbReference type="Proteomes" id="UP000184356"/>
    </source>
</evidence>
<gene>
    <name evidence="3" type="ORF">ASPSYDRAFT_71831</name>
</gene>
<feature type="domain" description="Aldehyde dehydrogenase" evidence="2">
    <location>
        <begin position="22"/>
        <end position="483"/>
    </location>
</feature>
<keyword evidence="1" id="KW-0560">Oxidoreductase</keyword>
<dbReference type="SUPFAM" id="SSF53720">
    <property type="entry name" value="ALDH-like"/>
    <property type="match status" value="1"/>
</dbReference>
<dbReference type="STRING" id="1036612.A0A1L9T4Q7"/>
<dbReference type="AlphaFoldDB" id="A0A1L9T4Q7"/>
<evidence type="ECO:0000256" key="1">
    <source>
        <dbReference type="ARBA" id="ARBA00023002"/>
    </source>
</evidence>
<evidence type="ECO:0000259" key="2">
    <source>
        <dbReference type="Pfam" id="PF00171"/>
    </source>
</evidence>
<dbReference type="VEuPathDB" id="FungiDB:ASPSYDRAFT_71831"/>
<sequence length="487" mass="52527">MTFPSSLRHIPLWINGTARKAAKSFPVRSAITEKPIYECSSASEADVDDAIAAAVAALPGWASTNPVARRDIFLKAADLVDRRRGLLEDTLFEELGTSAAFARMNTATAAEMLRDAAGRLAQTLTGQLPHPQEDGQSALLYKVPYGVVLGIAPWNAPYLLGVRACLYPIAAGNTCLLKGAELSPRCFQHIAEIFHDAGLPPGVLNLLYTTRQDSAMVTNRMIRASPVRKVNFTGSSVVGSLVAAETAKALKPSLMELGGKASAIVLEDADIAVAARECARGAFTNSGQACMSTERIVVSRKVIEPFREAFLREVSRWDSGSGRFCTLIQEAAVKRNQRLAQDAVSKGARLLSGSPDAREKLPGSGEESKLRLLPTVLEGVDKRMDVFYEESFGPTVALYTVDTEDEAISLANDTEYGLSCSLFTTDLAKGLRLARRVDSGAVHINSMSVHDEAALAHGGQKQSGWGRFNSEWGINEFLQSKTVTYMN</sequence>
<protein>
    <recommendedName>
        <fullName evidence="2">Aldehyde dehydrogenase domain-containing protein</fullName>
    </recommendedName>
</protein>
<dbReference type="InterPro" id="IPR050740">
    <property type="entry name" value="Aldehyde_DH_Superfamily"/>
</dbReference>
<name>A0A1L9T4Q7_9EURO</name>
<dbReference type="RefSeq" id="XP_040698236.1">
    <property type="nucleotide sequence ID" value="XM_040850605.1"/>
</dbReference>
<evidence type="ECO:0000313" key="3">
    <source>
        <dbReference type="EMBL" id="OJJ54430.1"/>
    </source>
</evidence>
<dbReference type="PANTHER" id="PTHR43353">
    <property type="entry name" value="SUCCINATE-SEMIALDEHYDE DEHYDROGENASE, MITOCHONDRIAL"/>
    <property type="match status" value="1"/>
</dbReference>
<dbReference type="Proteomes" id="UP000184356">
    <property type="component" value="Unassembled WGS sequence"/>
</dbReference>
<dbReference type="Gene3D" id="3.40.605.10">
    <property type="entry name" value="Aldehyde Dehydrogenase, Chain A, domain 1"/>
    <property type="match status" value="1"/>
</dbReference>
<dbReference type="Pfam" id="PF00171">
    <property type="entry name" value="Aldedh"/>
    <property type="match status" value="1"/>
</dbReference>
<reference evidence="4" key="1">
    <citation type="journal article" date="2017" name="Genome Biol.">
        <title>Comparative genomics reveals high biological diversity and specific adaptations in the industrially and medically important fungal genus Aspergillus.</title>
        <authorList>
            <person name="de Vries R.P."/>
            <person name="Riley R."/>
            <person name="Wiebenga A."/>
            <person name="Aguilar-Osorio G."/>
            <person name="Amillis S."/>
            <person name="Uchima C.A."/>
            <person name="Anderluh G."/>
            <person name="Asadollahi M."/>
            <person name="Askin M."/>
            <person name="Barry K."/>
            <person name="Battaglia E."/>
            <person name="Bayram O."/>
            <person name="Benocci T."/>
            <person name="Braus-Stromeyer S.A."/>
            <person name="Caldana C."/>
            <person name="Canovas D."/>
            <person name="Cerqueira G.C."/>
            <person name="Chen F."/>
            <person name="Chen W."/>
            <person name="Choi C."/>
            <person name="Clum A."/>
            <person name="Dos Santos R.A."/>
            <person name="Damasio A.R."/>
            <person name="Diallinas G."/>
            <person name="Emri T."/>
            <person name="Fekete E."/>
            <person name="Flipphi M."/>
            <person name="Freyberg S."/>
            <person name="Gallo A."/>
            <person name="Gournas C."/>
            <person name="Habgood R."/>
            <person name="Hainaut M."/>
            <person name="Harispe M.L."/>
            <person name="Henrissat B."/>
            <person name="Hilden K.S."/>
            <person name="Hope R."/>
            <person name="Hossain A."/>
            <person name="Karabika E."/>
            <person name="Karaffa L."/>
            <person name="Karanyi Z."/>
            <person name="Krasevec N."/>
            <person name="Kuo A."/>
            <person name="Kusch H."/>
            <person name="LaButti K."/>
            <person name="Lagendijk E.L."/>
            <person name="Lapidus A."/>
            <person name="Levasseur A."/>
            <person name="Lindquist E."/>
            <person name="Lipzen A."/>
            <person name="Logrieco A.F."/>
            <person name="MacCabe A."/>
            <person name="Maekelae M.R."/>
            <person name="Malavazi I."/>
            <person name="Melin P."/>
            <person name="Meyer V."/>
            <person name="Mielnichuk N."/>
            <person name="Miskei M."/>
            <person name="Molnar A.P."/>
            <person name="Mule G."/>
            <person name="Ngan C.Y."/>
            <person name="Orejas M."/>
            <person name="Orosz E."/>
            <person name="Ouedraogo J.P."/>
            <person name="Overkamp K.M."/>
            <person name="Park H.-S."/>
            <person name="Perrone G."/>
            <person name="Piumi F."/>
            <person name="Punt P.J."/>
            <person name="Ram A.F."/>
            <person name="Ramon A."/>
            <person name="Rauscher S."/>
            <person name="Record E."/>
            <person name="Riano-Pachon D.M."/>
            <person name="Robert V."/>
            <person name="Roehrig J."/>
            <person name="Ruller R."/>
            <person name="Salamov A."/>
            <person name="Salih N.S."/>
            <person name="Samson R.A."/>
            <person name="Sandor E."/>
            <person name="Sanguinetti M."/>
            <person name="Schuetze T."/>
            <person name="Sepcic K."/>
            <person name="Shelest E."/>
            <person name="Sherlock G."/>
            <person name="Sophianopoulou V."/>
            <person name="Squina F.M."/>
            <person name="Sun H."/>
            <person name="Susca A."/>
            <person name="Todd R.B."/>
            <person name="Tsang A."/>
            <person name="Unkles S.E."/>
            <person name="van de Wiele N."/>
            <person name="van Rossen-Uffink D."/>
            <person name="Oliveira J.V."/>
            <person name="Vesth T.C."/>
            <person name="Visser J."/>
            <person name="Yu J.-H."/>
            <person name="Zhou M."/>
            <person name="Andersen M.R."/>
            <person name="Archer D.B."/>
            <person name="Baker S.E."/>
            <person name="Benoit I."/>
            <person name="Brakhage A.A."/>
            <person name="Braus G.H."/>
            <person name="Fischer R."/>
            <person name="Frisvad J.C."/>
            <person name="Goldman G.H."/>
            <person name="Houbraken J."/>
            <person name="Oakley B."/>
            <person name="Pocsi I."/>
            <person name="Scazzocchio C."/>
            <person name="Seiboth B."/>
            <person name="vanKuyk P.A."/>
            <person name="Wortman J."/>
            <person name="Dyer P.S."/>
            <person name="Grigoriev I.V."/>
        </authorList>
    </citation>
    <scope>NUCLEOTIDE SEQUENCE [LARGE SCALE GENOMIC DNA]</scope>
    <source>
        <strain evidence="4">CBS 593.65</strain>
    </source>
</reference>
<dbReference type="OrthoDB" id="310895at2759"/>
<dbReference type="GO" id="GO:0009450">
    <property type="term" value="P:gamma-aminobutyric acid catabolic process"/>
    <property type="evidence" value="ECO:0007669"/>
    <property type="project" value="TreeGrafter"/>
</dbReference>
<dbReference type="GO" id="GO:0004777">
    <property type="term" value="F:succinate-semialdehyde dehydrogenase (NAD+) activity"/>
    <property type="evidence" value="ECO:0007669"/>
    <property type="project" value="TreeGrafter"/>
</dbReference>
<dbReference type="InterPro" id="IPR016162">
    <property type="entry name" value="Ald_DH_N"/>
</dbReference>
<dbReference type="GeneID" id="63766678"/>
<organism evidence="3 4">
    <name type="scientific">Aspergillus sydowii CBS 593.65</name>
    <dbReference type="NCBI Taxonomy" id="1036612"/>
    <lineage>
        <taxon>Eukaryota</taxon>
        <taxon>Fungi</taxon>
        <taxon>Dikarya</taxon>
        <taxon>Ascomycota</taxon>
        <taxon>Pezizomycotina</taxon>
        <taxon>Eurotiomycetes</taxon>
        <taxon>Eurotiomycetidae</taxon>
        <taxon>Eurotiales</taxon>
        <taxon>Aspergillaceae</taxon>
        <taxon>Aspergillus</taxon>
        <taxon>Aspergillus subgen. Nidulantes</taxon>
    </lineage>
</organism>
<dbReference type="InterPro" id="IPR016161">
    <property type="entry name" value="Ald_DH/histidinol_DH"/>
</dbReference>
<proteinExistence type="predicted"/>
<accession>A0A1L9T4Q7</accession>
<dbReference type="Gene3D" id="3.40.309.10">
    <property type="entry name" value="Aldehyde Dehydrogenase, Chain A, domain 2"/>
    <property type="match status" value="1"/>
</dbReference>
<dbReference type="InterPro" id="IPR015590">
    <property type="entry name" value="Aldehyde_DH_dom"/>
</dbReference>
<dbReference type="EMBL" id="KV878594">
    <property type="protein sequence ID" value="OJJ54430.1"/>
    <property type="molecule type" value="Genomic_DNA"/>
</dbReference>
<dbReference type="InterPro" id="IPR016163">
    <property type="entry name" value="Ald_DH_C"/>
</dbReference>
<keyword evidence="4" id="KW-1185">Reference proteome</keyword>
<dbReference type="PANTHER" id="PTHR43353:SF6">
    <property type="entry name" value="CYTOPLASMIC ALDEHYDE DEHYDROGENASE (EUROFUNG)"/>
    <property type="match status" value="1"/>
</dbReference>